<accession>A0A4R5DGB9</accession>
<dbReference type="Gene3D" id="3.90.930.1">
    <property type="match status" value="1"/>
</dbReference>
<evidence type="ECO:0000313" key="1">
    <source>
        <dbReference type="EMBL" id="TDE12849.1"/>
    </source>
</evidence>
<dbReference type="EMBL" id="SMFL01000008">
    <property type="protein sequence ID" value="TDE12849.1"/>
    <property type="molecule type" value="Genomic_DNA"/>
</dbReference>
<keyword evidence="2" id="KW-1185">Reference proteome</keyword>
<dbReference type="AlphaFoldDB" id="A0A4R5DGB9"/>
<proteinExistence type="predicted"/>
<comment type="caution">
    <text evidence="1">The sequence shown here is derived from an EMBL/GenBank/DDBJ whole genome shotgun (WGS) entry which is preliminary data.</text>
</comment>
<dbReference type="Proteomes" id="UP000294850">
    <property type="component" value="Unassembled WGS sequence"/>
</dbReference>
<gene>
    <name evidence="1" type="ORF">E0F88_21120</name>
</gene>
<organism evidence="1 2">
    <name type="scientific">Dyadobacter psychrotolerans</name>
    <dbReference type="NCBI Taxonomy" id="2541721"/>
    <lineage>
        <taxon>Bacteria</taxon>
        <taxon>Pseudomonadati</taxon>
        <taxon>Bacteroidota</taxon>
        <taxon>Cytophagia</taxon>
        <taxon>Cytophagales</taxon>
        <taxon>Spirosomataceae</taxon>
        <taxon>Dyadobacter</taxon>
    </lineage>
</organism>
<dbReference type="RefSeq" id="WP_131960269.1">
    <property type="nucleotide sequence ID" value="NZ_SMFL01000008.1"/>
</dbReference>
<dbReference type="OrthoDB" id="959177at2"/>
<reference evidence="1 2" key="1">
    <citation type="submission" date="2019-03" db="EMBL/GenBank/DDBJ databases">
        <title>Dyadobacter AR-3-6 sp. nov., isolated from arctic soil.</title>
        <authorList>
            <person name="Chaudhary D.K."/>
        </authorList>
    </citation>
    <scope>NUCLEOTIDE SEQUENCE [LARGE SCALE GENOMIC DNA]</scope>
    <source>
        <strain evidence="1 2">AR-3-6</strain>
    </source>
</reference>
<dbReference type="InterPro" id="IPR011652">
    <property type="entry name" value="MORN_2"/>
</dbReference>
<dbReference type="Pfam" id="PF07661">
    <property type="entry name" value="MORN_2"/>
    <property type="match status" value="4"/>
</dbReference>
<name>A0A4R5DGB9_9BACT</name>
<evidence type="ECO:0000313" key="2">
    <source>
        <dbReference type="Proteomes" id="UP000294850"/>
    </source>
</evidence>
<protein>
    <submittedName>
        <fullName evidence="1">Toxin-antitoxin system YwqK family antitoxin</fullName>
    </submittedName>
</protein>
<sequence>MEADFTARPVRYHNSFLFTFFLLLICCSPSDKRSVEVKLDYTLQIKTWSNGMLFINSKPFSGTLFTLYPETKDTADISVYQEGLEHGIWKAFYENGSIAKQREFNRGRKTGTYLAWWENGNTKLQYSFENDEYEGVCREWNALGKLTKEMTYRKGHEDGSQKMFYDNGKVRSNYRVVNGRRFGLLGTKNCINVSDSVFKN</sequence>
<dbReference type="SUPFAM" id="SSF82185">
    <property type="entry name" value="Histone H3 K4-specific methyltransferase SET7/9 N-terminal domain"/>
    <property type="match status" value="1"/>
</dbReference>